<dbReference type="EMBL" id="AHKC01012674">
    <property type="protein sequence ID" value="EKF29774.1"/>
    <property type="molecule type" value="Genomic_DNA"/>
</dbReference>
<evidence type="ECO:0000313" key="2">
    <source>
        <dbReference type="EMBL" id="EKF29774.1"/>
    </source>
</evidence>
<gene>
    <name evidence="2" type="ORF">MOQ_006426</name>
    <name evidence="1" type="ORF">MOQ_006616</name>
</gene>
<dbReference type="AlphaFoldDB" id="K2MRE0"/>
<accession>K2MRE0</accession>
<keyword evidence="3" id="KW-1185">Reference proteome</keyword>
<evidence type="ECO:0000313" key="1">
    <source>
        <dbReference type="EMBL" id="EKF29590.1"/>
    </source>
</evidence>
<dbReference type="Proteomes" id="UP000007350">
    <property type="component" value="Unassembled WGS sequence"/>
</dbReference>
<evidence type="ECO:0000313" key="3">
    <source>
        <dbReference type="Proteomes" id="UP000007350"/>
    </source>
</evidence>
<comment type="caution">
    <text evidence="1">The sequence shown here is derived from an EMBL/GenBank/DDBJ whole genome shotgun (WGS) entry which is preliminary data.</text>
</comment>
<dbReference type="EMBL" id="AHKC01012904">
    <property type="protein sequence ID" value="EKF29590.1"/>
    <property type="molecule type" value="Genomic_DNA"/>
</dbReference>
<proteinExistence type="predicted"/>
<sequence length="218" mass="24224">MELVRQRRPTVVRRVADIPALDQLREEGERSGARHVGCVDVGAENAPSGPFATFRRTHEQPNSEESCVAFLMAIDVAPPTRPPYARMLRSMLEMSRTPLEMAVLGLQKISARSGSKQARPLKKQVVGQFVCRRTGWKQRVPFRLARVTATRWPEIAALNSQQFCAGAGRDHNFGLVRGAEDGRSGSHRASRFVRTRGQGAFDMINLCGTPENSKNSRI</sequence>
<organism evidence="1 3">
    <name type="scientific">Trypanosoma cruzi marinkellei</name>
    <dbReference type="NCBI Taxonomy" id="85056"/>
    <lineage>
        <taxon>Eukaryota</taxon>
        <taxon>Discoba</taxon>
        <taxon>Euglenozoa</taxon>
        <taxon>Kinetoplastea</taxon>
        <taxon>Metakinetoplastina</taxon>
        <taxon>Trypanosomatida</taxon>
        <taxon>Trypanosomatidae</taxon>
        <taxon>Trypanosoma</taxon>
        <taxon>Schizotrypanum</taxon>
    </lineage>
</organism>
<reference evidence="1 3" key="1">
    <citation type="journal article" date="2012" name="BMC Genomics">
        <title>Comparative genomic analysis of human infective Trypanosoma cruzi lineages with the bat-restricted subspecies T. cruzi marinkellei.</title>
        <authorList>
            <person name="Franzen O."/>
            <person name="Talavera-Lopez C."/>
            <person name="Ochaya S."/>
            <person name="Butler C.E."/>
            <person name="Messenger L.A."/>
            <person name="Lewis M.D."/>
            <person name="Llewellyn M.S."/>
            <person name="Marinkelle C.J."/>
            <person name="Tyler K.M."/>
            <person name="Miles M.A."/>
            <person name="Andersson B."/>
        </authorList>
    </citation>
    <scope>NUCLEOTIDE SEQUENCE [LARGE SCALE GENOMIC DNA]</scope>
    <source>
        <strain evidence="1 3">B7</strain>
    </source>
</reference>
<name>K2MRE0_TRYCR</name>
<protein>
    <submittedName>
        <fullName evidence="1">Uncharacterized protein</fullName>
    </submittedName>
</protein>